<evidence type="ECO:0000313" key="3">
    <source>
        <dbReference type="Proteomes" id="UP000018852"/>
    </source>
</evidence>
<protein>
    <submittedName>
        <fullName evidence="2">Rhomboid family protein</fullName>
    </submittedName>
</protein>
<dbReference type="EMBL" id="AZLV01000581">
    <property type="protein sequence ID" value="ETJ04960.1"/>
    <property type="molecule type" value="Genomic_DNA"/>
</dbReference>
<dbReference type="Proteomes" id="UP000018852">
    <property type="component" value="Unassembled WGS sequence"/>
</dbReference>
<dbReference type="AlphaFoldDB" id="W1VJH8"/>
<reference evidence="2 3" key="1">
    <citation type="submission" date="2013-12" db="EMBL/GenBank/DDBJ databases">
        <title>A Varibaculum cambriense genome reconstructed from a premature infant gut community with otherwise low bacterial novelty that shifts toward anaerobic metabolism during the third week of life.</title>
        <authorList>
            <person name="Brown C.T."/>
            <person name="Sharon I."/>
            <person name="Thomas B.C."/>
            <person name="Castelle C.J."/>
            <person name="Morowitz M.J."/>
            <person name="Banfield J.F."/>
        </authorList>
    </citation>
    <scope>NUCLEOTIDE SEQUENCE [LARGE SCALE GENOMIC DNA]</scope>
    <source>
        <strain evidence="3">DORA_12</strain>
    </source>
</reference>
<evidence type="ECO:0000256" key="1">
    <source>
        <dbReference type="SAM" id="MobiDB-lite"/>
    </source>
</evidence>
<dbReference type="Gene3D" id="3.30.160.60">
    <property type="entry name" value="Classic Zinc Finger"/>
    <property type="match status" value="1"/>
</dbReference>
<name>W1VJH8_9ACTO</name>
<feature type="region of interest" description="Disordered" evidence="1">
    <location>
        <begin position="1"/>
        <end position="22"/>
    </location>
</feature>
<accession>W1VJH8</accession>
<comment type="caution">
    <text evidence="2">The sequence shown here is derived from an EMBL/GenBank/DDBJ whole genome shotgun (WGS) entry which is preliminary data.</text>
</comment>
<proteinExistence type="predicted"/>
<sequence>MSQDLPAASSANGTQPVCPRHPDRVSYVRCQRCDRPACPQCQVPSAVGIHCVDCVRSAEQRRRPTRTVLGA</sequence>
<gene>
    <name evidence="2" type="ORF">Q605_AUC00581G0002</name>
</gene>
<feature type="compositionally biased region" description="Polar residues" evidence="1">
    <location>
        <begin position="1"/>
        <end position="15"/>
    </location>
</feature>
<feature type="non-terminal residue" evidence="2">
    <location>
        <position position="71"/>
    </location>
</feature>
<organism evidence="2 3">
    <name type="scientific">Actinomyces urogenitalis DORA_12</name>
    <dbReference type="NCBI Taxonomy" id="1403939"/>
    <lineage>
        <taxon>Bacteria</taxon>
        <taxon>Bacillati</taxon>
        <taxon>Actinomycetota</taxon>
        <taxon>Actinomycetes</taxon>
        <taxon>Actinomycetales</taxon>
        <taxon>Actinomycetaceae</taxon>
        <taxon>Actinomyces</taxon>
    </lineage>
</organism>
<dbReference type="SUPFAM" id="SSF57845">
    <property type="entry name" value="B-box zinc-binding domain"/>
    <property type="match status" value="1"/>
</dbReference>
<evidence type="ECO:0000313" key="2">
    <source>
        <dbReference type="EMBL" id="ETJ04960.1"/>
    </source>
</evidence>